<feature type="domain" description="Protein kinase" evidence="13">
    <location>
        <begin position="1"/>
        <end position="231"/>
    </location>
</feature>
<dbReference type="Gene3D" id="1.10.510.10">
    <property type="entry name" value="Transferase(Phosphotransferase) domain 1"/>
    <property type="match status" value="1"/>
</dbReference>
<dbReference type="GO" id="GO:0034727">
    <property type="term" value="P:piecemeal microautophagy of the nucleus"/>
    <property type="evidence" value="ECO:0007669"/>
    <property type="project" value="TreeGrafter"/>
</dbReference>
<evidence type="ECO:0000256" key="12">
    <source>
        <dbReference type="SAM" id="MobiDB-lite"/>
    </source>
</evidence>
<dbReference type="SMART" id="SM00220">
    <property type="entry name" value="S_TKc"/>
    <property type="match status" value="1"/>
</dbReference>
<dbReference type="GO" id="GO:0034045">
    <property type="term" value="C:phagophore assembly site membrane"/>
    <property type="evidence" value="ECO:0007669"/>
    <property type="project" value="UniProtKB-SubCell"/>
</dbReference>
<evidence type="ECO:0000313" key="14">
    <source>
        <dbReference type="EMBL" id="KAF1948644.1"/>
    </source>
</evidence>
<keyword evidence="3" id="KW-0723">Serine/threonine-protein kinase</keyword>
<evidence type="ECO:0000256" key="4">
    <source>
        <dbReference type="ARBA" id="ARBA00022679"/>
    </source>
</evidence>
<dbReference type="SUPFAM" id="SSF56112">
    <property type="entry name" value="Protein kinase-like (PK-like)"/>
    <property type="match status" value="1"/>
</dbReference>
<dbReference type="AlphaFoldDB" id="A0A6A5T907"/>
<protein>
    <recommendedName>
        <fullName evidence="2">non-specific serine/threonine protein kinase</fullName>
        <ecNumber evidence="2">2.7.11.1</ecNumber>
    </recommendedName>
    <alternativeName>
        <fullName evidence="9">Autophagy-related protein 1</fullName>
    </alternativeName>
</protein>
<dbReference type="InterPro" id="IPR045269">
    <property type="entry name" value="Atg1-like"/>
</dbReference>
<organism evidence="14 15">
    <name type="scientific">Byssothecium circinans</name>
    <dbReference type="NCBI Taxonomy" id="147558"/>
    <lineage>
        <taxon>Eukaryota</taxon>
        <taxon>Fungi</taxon>
        <taxon>Dikarya</taxon>
        <taxon>Ascomycota</taxon>
        <taxon>Pezizomycotina</taxon>
        <taxon>Dothideomycetes</taxon>
        <taxon>Pleosporomycetidae</taxon>
        <taxon>Pleosporales</taxon>
        <taxon>Massarineae</taxon>
        <taxon>Massarinaceae</taxon>
        <taxon>Byssothecium</taxon>
    </lineage>
</organism>
<evidence type="ECO:0000256" key="8">
    <source>
        <dbReference type="ARBA" id="ARBA00023006"/>
    </source>
</evidence>
<evidence type="ECO:0000256" key="10">
    <source>
        <dbReference type="ARBA" id="ARBA00047899"/>
    </source>
</evidence>
<keyword evidence="7" id="KW-0067">ATP-binding</keyword>
<reference evidence="14" key="1">
    <citation type="journal article" date="2020" name="Stud. Mycol.">
        <title>101 Dothideomycetes genomes: a test case for predicting lifestyles and emergence of pathogens.</title>
        <authorList>
            <person name="Haridas S."/>
            <person name="Albert R."/>
            <person name="Binder M."/>
            <person name="Bloem J."/>
            <person name="Labutti K."/>
            <person name="Salamov A."/>
            <person name="Andreopoulos B."/>
            <person name="Baker S."/>
            <person name="Barry K."/>
            <person name="Bills G."/>
            <person name="Bluhm B."/>
            <person name="Cannon C."/>
            <person name="Castanera R."/>
            <person name="Culley D."/>
            <person name="Daum C."/>
            <person name="Ezra D."/>
            <person name="Gonzalez J."/>
            <person name="Henrissat B."/>
            <person name="Kuo A."/>
            <person name="Liang C."/>
            <person name="Lipzen A."/>
            <person name="Lutzoni F."/>
            <person name="Magnuson J."/>
            <person name="Mondo S."/>
            <person name="Nolan M."/>
            <person name="Ohm R."/>
            <person name="Pangilinan J."/>
            <person name="Park H.-J."/>
            <person name="Ramirez L."/>
            <person name="Alfaro M."/>
            <person name="Sun H."/>
            <person name="Tritt A."/>
            <person name="Yoshinaga Y."/>
            <person name="Zwiers L.-H."/>
            <person name="Turgeon B."/>
            <person name="Goodwin S."/>
            <person name="Spatafora J."/>
            <person name="Crous P."/>
            <person name="Grigoriev I."/>
        </authorList>
    </citation>
    <scope>NUCLEOTIDE SEQUENCE</scope>
    <source>
        <strain evidence="14">CBS 675.92</strain>
    </source>
</reference>
<dbReference type="PANTHER" id="PTHR24348">
    <property type="entry name" value="SERINE/THREONINE-PROTEIN KINASE UNC-51-RELATED"/>
    <property type="match status" value="1"/>
</dbReference>
<keyword evidence="8" id="KW-0072">Autophagy</keyword>
<dbReference type="InterPro" id="IPR008271">
    <property type="entry name" value="Ser/Thr_kinase_AS"/>
</dbReference>
<name>A0A6A5T907_9PLEO</name>
<dbReference type="PROSITE" id="PS00108">
    <property type="entry name" value="PROTEIN_KINASE_ST"/>
    <property type="match status" value="1"/>
</dbReference>
<dbReference type="PANTHER" id="PTHR24348:SF22">
    <property type="entry name" value="NON-SPECIFIC SERINE_THREONINE PROTEIN KINASE"/>
    <property type="match status" value="1"/>
</dbReference>
<evidence type="ECO:0000256" key="5">
    <source>
        <dbReference type="ARBA" id="ARBA00022741"/>
    </source>
</evidence>
<comment type="subcellular location">
    <subcellularLocation>
        <location evidence="1">Preautophagosomal structure membrane</location>
        <topology evidence="1">Peripheral membrane protein</topology>
    </subcellularLocation>
</comment>
<evidence type="ECO:0000313" key="15">
    <source>
        <dbReference type="Proteomes" id="UP000800035"/>
    </source>
</evidence>
<evidence type="ECO:0000259" key="13">
    <source>
        <dbReference type="PROSITE" id="PS50011"/>
    </source>
</evidence>
<dbReference type="GO" id="GO:0010506">
    <property type="term" value="P:regulation of autophagy"/>
    <property type="evidence" value="ECO:0007669"/>
    <property type="project" value="InterPro"/>
</dbReference>
<keyword evidence="4" id="KW-0808">Transferase</keyword>
<comment type="catalytic activity">
    <reaction evidence="10">
        <text>L-threonyl-[protein] + ATP = O-phospho-L-threonyl-[protein] + ADP + H(+)</text>
        <dbReference type="Rhea" id="RHEA:46608"/>
        <dbReference type="Rhea" id="RHEA-COMP:11060"/>
        <dbReference type="Rhea" id="RHEA-COMP:11605"/>
        <dbReference type="ChEBI" id="CHEBI:15378"/>
        <dbReference type="ChEBI" id="CHEBI:30013"/>
        <dbReference type="ChEBI" id="CHEBI:30616"/>
        <dbReference type="ChEBI" id="CHEBI:61977"/>
        <dbReference type="ChEBI" id="CHEBI:456216"/>
        <dbReference type="EC" id="2.7.11.1"/>
    </reaction>
</comment>
<proteinExistence type="predicted"/>
<evidence type="ECO:0000256" key="3">
    <source>
        <dbReference type="ARBA" id="ARBA00022527"/>
    </source>
</evidence>
<dbReference type="PROSITE" id="PS50011">
    <property type="entry name" value="PROTEIN_KINASE_DOM"/>
    <property type="match status" value="1"/>
</dbReference>
<dbReference type="Pfam" id="PF00069">
    <property type="entry name" value="Pkinase"/>
    <property type="match status" value="1"/>
</dbReference>
<dbReference type="GO" id="GO:0042594">
    <property type="term" value="P:response to starvation"/>
    <property type="evidence" value="ECO:0007669"/>
    <property type="project" value="TreeGrafter"/>
</dbReference>
<dbReference type="GO" id="GO:0004674">
    <property type="term" value="F:protein serine/threonine kinase activity"/>
    <property type="evidence" value="ECO:0007669"/>
    <property type="project" value="UniProtKB-KW"/>
</dbReference>
<dbReference type="GO" id="GO:0005524">
    <property type="term" value="F:ATP binding"/>
    <property type="evidence" value="ECO:0007669"/>
    <property type="project" value="UniProtKB-KW"/>
</dbReference>
<accession>A0A6A5T907</accession>
<feature type="region of interest" description="Disordered" evidence="12">
    <location>
        <begin position="277"/>
        <end position="305"/>
    </location>
</feature>
<keyword evidence="6 14" id="KW-0418">Kinase</keyword>
<evidence type="ECO:0000256" key="1">
    <source>
        <dbReference type="ARBA" id="ARBA00004623"/>
    </source>
</evidence>
<evidence type="ECO:0000256" key="2">
    <source>
        <dbReference type="ARBA" id="ARBA00012513"/>
    </source>
</evidence>
<dbReference type="EMBL" id="ML977052">
    <property type="protein sequence ID" value="KAF1948644.1"/>
    <property type="molecule type" value="Genomic_DNA"/>
</dbReference>
<comment type="catalytic activity">
    <reaction evidence="11">
        <text>L-seryl-[protein] + ATP = O-phospho-L-seryl-[protein] + ADP + H(+)</text>
        <dbReference type="Rhea" id="RHEA:17989"/>
        <dbReference type="Rhea" id="RHEA-COMP:9863"/>
        <dbReference type="Rhea" id="RHEA-COMP:11604"/>
        <dbReference type="ChEBI" id="CHEBI:15378"/>
        <dbReference type="ChEBI" id="CHEBI:29999"/>
        <dbReference type="ChEBI" id="CHEBI:30616"/>
        <dbReference type="ChEBI" id="CHEBI:83421"/>
        <dbReference type="ChEBI" id="CHEBI:456216"/>
        <dbReference type="EC" id="2.7.11.1"/>
    </reaction>
</comment>
<dbReference type="GO" id="GO:0000045">
    <property type="term" value="P:autophagosome assembly"/>
    <property type="evidence" value="ECO:0007669"/>
    <property type="project" value="TreeGrafter"/>
</dbReference>
<keyword evidence="5" id="KW-0547">Nucleotide-binding</keyword>
<dbReference type="OrthoDB" id="10252171at2759"/>
<dbReference type="GO" id="GO:0005829">
    <property type="term" value="C:cytosol"/>
    <property type="evidence" value="ECO:0007669"/>
    <property type="project" value="TreeGrafter"/>
</dbReference>
<dbReference type="GO" id="GO:0061709">
    <property type="term" value="P:reticulophagy"/>
    <property type="evidence" value="ECO:0007669"/>
    <property type="project" value="TreeGrafter"/>
</dbReference>
<keyword evidence="15" id="KW-1185">Reference proteome</keyword>
<dbReference type="EC" id="2.7.11.1" evidence="2"/>
<evidence type="ECO:0000256" key="7">
    <source>
        <dbReference type="ARBA" id="ARBA00022840"/>
    </source>
</evidence>
<dbReference type="Proteomes" id="UP000800035">
    <property type="component" value="Unassembled WGS sequence"/>
</dbReference>
<dbReference type="InterPro" id="IPR011009">
    <property type="entry name" value="Kinase-like_dom_sf"/>
</dbReference>
<dbReference type="InterPro" id="IPR000719">
    <property type="entry name" value="Prot_kinase_dom"/>
</dbReference>
<gene>
    <name evidence="14" type="ORF">CC80DRAFT_556140</name>
</gene>
<dbReference type="GO" id="GO:0000422">
    <property type="term" value="P:autophagy of mitochondrion"/>
    <property type="evidence" value="ECO:0007669"/>
    <property type="project" value="TreeGrafter"/>
</dbReference>
<evidence type="ECO:0000256" key="6">
    <source>
        <dbReference type="ARBA" id="ARBA00022777"/>
    </source>
</evidence>
<sequence length="317" mass="35305">MKAEDLVSVKPIAVKQIDLGTSSSSDLTSVYREVKTLQELNHKHIVECVGHNSDAGILYIYTPLKAGNVNDMLEQYPETRFDNVQLQLAQQMLEALDYLAWKGLCHRDVKPDNILYTRKSDDKYMFQLADFGFANRKDLAHTYCGSPMFMAPEMYYHSHPQTPKLDVWSLCVTIVSIRYPAEFNVTRFGQYEEILAEIRNTVTKNPALGPMARKDPALRASAAQMLVQIFGGSGLTTPRGRIGPMPVPGDDPSPLQVPGPSLPQPKARVTVVANPKRGRLASPGRSTCHGGKAHSGRPKDGVRRDGRRVHGTFQWFT</sequence>
<evidence type="ECO:0000256" key="9">
    <source>
        <dbReference type="ARBA" id="ARBA00030237"/>
    </source>
</evidence>
<dbReference type="GO" id="GO:0005776">
    <property type="term" value="C:autophagosome"/>
    <property type="evidence" value="ECO:0007669"/>
    <property type="project" value="TreeGrafter"/>
</dbReference>
<evidence type="ECO:0000256" key="11">
    <source>
        <dbReference type="ARBA" id="ARBA00048679"/>
    </source>
</evidence>